<name>A0A3G5A8V6_9VIRU</name>
<accession>A0A3G5A8V6</accession>
<evidence type="ECO:0000313" key="1">
    <source>
        <dbReference type="EMBL" id="AYV83700.1"/>
    </source>
</evidence>
<sequence>MDQHFYKVIAFPEFDFKRINKETPHDWSATYFQFTVAHALGYATDKIAPDDIICLTRFKFKDASQIKIHEFNDSVFGSGNVSGDEKAKIIKNMLNIKHDEKLMKSINGAVVLYDNASELELIISHDMVNENNLAVQNIAQFKIKDHTLTHWRTHGSTEWIQLSASQMINPRSIEKIIQQIDKSIGNNAAP</sequence>
<protein>
    <submittedName>
        <fullName evidence="1">Uncharacterized protein</fullName>
    </submittedName>
</protein>
<reference evidence="1" key="1">
    <citation type="submission" date="2018-10" db="EMBL/GenBank/DDBJ databases">
        <title>Hidden diversity of soil giant viruses.</title>
        <authorList>
            <person name="Schulz F."/>
            <person name="Alteio L."/>
            <person name="Goudeau D."/>
            <person name="Ryan E.M."/>
            <person name="Malmstrom R.R."/>
            <person name="Blanchard J."/>
            <person name="Woyke T."/>
        </authorList>
    </citation>
    <scope>NUCLEOTIDE SEQUENCE</scope>
    <source>
        <strain evidence="1">HYV1</strain>
    </source>
</reference>
<proteinExistence type="predicted"/>
<gene>
    <name evidence="1" type="ORF">Hyperionvirus10_36</name>
</gene>
<organism evidence="1">
    <name type="scientific">Hyperionvirus sp</name>
    <dbReference type="NCBI Taxonomy" id="2487770"/>
    <lineage>
        <taxon>Viruses</taxon>
        <taxon>Varidnaviria</taxon>
        <taxon>Bamfordvirae</taxon>
        <taxon>Nucleocytoviricota</taxon>
        <taxon>Megaviricetes</taxon>
        <taxon>Imitervirales</taxon>
        <taxon>Mimiviridae</taxon>
        <taxon>Klosneuvirinae</taxon>
    </lineage>
</organism>
<dbReference type="EMBL" id="MK072392">
    <property type="protein sequence ID" value="AYV83700.1"/>
    <property type="molecule type" value="Genomic_DNA"/>
</dbReference>